<dbReference type="EMBL" id="FZMP01000235">
    <property type="protein sequence ID" value="SNQ62740.1"/>
    <property type="molecule type" value="Genomic_DNA"/>
</dbReference>
<keyword evidence="2" id="KW-1185">Reference proteome</keyword>
<reference evidence="2" key="1">
    <citation type="submission" date="2017-06" db="EMBL/GenBank/DDBJ databases">
        <authorList>
            <person name="Cremers G."/>
        </authorList>
    </citation>
    <scope>NUCLEOTIDE SEQUENCE [LARGE SCALE GENOMIC DNA]</scope>
</reference>
<sequence length="56" mass="6301">MGLFFFGDTAITSIVVFICNTCVTQNIINTAIEFLRYIKTADNADAEQQICIHPQF</sequence>
<evidence type="ECO:0000313" key="1">
    <source>
        <dbReference type="EMBL" id="SNQ62740.1"/>
    </source>
</evidence>
<accession>A0A284VTX9</accession>
<dbReference type="Proteomes" id="UP000218615">
    <property type="component" value="Unassembled WGS sequence"/>
</dbReference>
<dbReference type="AlphaFoldDB" id="A0A284VTX9"/>
<name>A0A284VTX9_9EURY</name>
<organism evidence="1 2">
    <name type="scientific">Candidatus Methanoperedens nitratireducens</name>
    <dbReference type="NCBI Taxonomy" id="1392998"/>
    <lineage>
        <taxon>Archaea</taxon>
        <taxon>Methanobacteriati</taxon>
        <taxon>Methanobacteriota</taxon>
        <taxon>Stenosarchaea group</taxon>
        <taxon>Methanomicrobia</taxon>
        <taxon>Methanosarcinales</taxon>
        <taxon>ANME-2 cluster</taxon>
        <taxon>Candidatus Methanoperedentaceae</taxon>
        <taxon>Candidatus Methanoperedens</taxon>
    </lineage>
</organism>
<gene>
    <name evidence="1" type="ORF">MNV_850001</name>
</gene>
<protein>
    <submittedName>
        <fullName evidence="1">Uncharacterized protein</fullName>
    </submittedName>
</protein>
<proteinExistence type="predicted"/>
<evidence type="ECO:0000313" key="2">
    <source>
        <dbReference type="Proteomes" id="UP000218615"/>
    </source>
</evidence>